<comment type="subcellular location">
    <subcellularLocation>
        <location evidence="1">Golgi apparatus membrane</location>
        <topology evidence="1">Peripheral membrane protein</topology>
    </subcellularLocation>
</comment>
<evidence type="ECO:0000256" key="6">
    <source>
        <dbReference type="ARBA" id="ARBA00023034"/>
    </source>
</evidence>
<dbReference type="GO" id="GO:0006890">
    <property type="term" value="P:retrograde vesicle-mediated transport, Golgi to endoplasmic reticulum"/>
    <property type="evidence" value="ECO:0007669"/>
    <property type="project" value="TreeGrafter"/>
</dbReference>
<comment type="similarity">
    <text evidence="2">Belongs to the COG7 family.</text>
</comment>
<dbReference type="Proteomes" id="UP000807353">
    <property type="component" value="Unassembled WGS sequence"/>
</dbReference>
<keyword evidence="7" id="KW-0472">Membrane</keyword>
<dbReference type="AlphaFoldDB" id="A0A9P5YJJ4"/>
<reference evidence="10" key="1">
    <citation type="submission" date="2020-11" db="EMBL/GenBank/DDBJ databases">
        <authorList>
            <consortium name="DOE Joint Genome Institute"/>
            <person name="Ahrendt S."/>
            <person name="Riley R."/>
            <person name="Andreopoulos W."/>
            <person name="Labutti K."/>
            <person name="Pangilinan J."/>
            <person name="Ruiz-Duenas F.J."/>
            <person name="Barrasa J.M."/>
            <person name="Sanchez-Garcia M."/>
            <person name="Camarero S."/>
            <person name="Miyauchi S."/>
            <person name="Serrano A."/>
            <person name="Linde D."/>
            <person name="Babiker R."/>
            <person name="Drula E."/>
            <person name="Ayuso-Fernandez I."/>
            <person name="Pacheco R."/>
            <person name="Padilla G."/>
            <person name="Ferreira P."/>
            <person name="Barriuso J."/>
            <person name="Kellner H."/>
            <person name="Castanera R."/>
            <person name="Alfaro M."/>
            <person name="Ramirez L."/>
            <person name="Pisabarro A.G."/>
            <person name="Kuo A."/>
            <person name="Tritt A."/>
            <person name="Lipzen A."/>
            <person name="He G."/>
            <person name="Yan M."/>
            <person name="Ng V."/>
            <person name="Cullen D."/>
            <person name="Martin F."/>
            <person name="Rosso M.-N."/>
            <person name="Henrissat B."/>
            <person name="Hibbett D."/>
            <person name="Martinez A.T."/>
            <person name="Grigoriev I.V."/>
        </authorList>
    </citation>
    <scope>NUCLEOTIDE SEQUENCE</scope>
    <source>
        <strain evidence="10">CBS 247.69</strain>
    </source>
</reference>
<evidence type="ECO:0000313" key="11">
    <source>
        <dbReference type="Proteomes" id="UP000807353"/>
    </source>
</evidence>
<dbReference type="GO" id="GO:0007030">
    <property type="term" value="P:Golgi organization"/>
    <property type="evidence" value="ECO:0007669"/>
    <property type="project" value="TreeGrafter"/>
</dbReference>
<dbReference type="Pfam" id="PF10191">
    <property type="entry name" value="COG7"/>
    <property type="match status" value="2"/>
</dbReference>
<evidence type="ECO:0000256" key="3">
    <source>
        <dbReference type="ARBA" id="ARBA00020984"/>
    </source>
</evidence>
<accession>A0A9P5YJJ4</accession>
<organism evidence="10 11">
    <name type="scientific">Collybia nuda</name>
    <dbReference type="NCBI Taxonomy" id="64659"/>
    <lineage>
        <taxon>Eukaryota</taxon>
        <taxon>Fungi</taxon>
        <taxon>Dikarya</taxon>
        <taxon>Basidiomycota</taxon>
        <taxon>Agaricomycotina</taxon>
        <taxon>Agaricomycetes</taxon>
        <taxon>Agaricomycetidae</taxon>
        <taxon>Agaricales</taxon>
        <taxon>Tricholomatineae</taxon>
        <taxon>Clitocybaceae</taxon>
        <taxon>Collybia</taxon>
    </lineage>
</organism>
<sequence length="822" mass="91154">MDFLPSTAKLIDSIENFDVIPWVNNILHSSRDDPPQPSDLVELEQHITHVLAMLDIAYEDTSSHLERTIDDVTRSVPRLTYDLHSMKDEASSLHASLLGVIEQGRGAVPIVAGAALDHIRLLDVVKGRMESAGVVLREAESWSTLELEVTALLAEKNYEKGAERLSEASRSMVVFQNTPEYEARRMLMVNLQNQLEASLSSALVSAINTQDLLLCRSYFSIFFQIQRELEFRNYYNASRRTSVLAMWSSASLIDCGPAPLITTDSTTFAEFLPKFYASFLALLDIERVSIPAIFPDPVLTLSAFISSTLVSLQPSFSYRLSLLATTHGDTALKELVSVLKATEEFAIHVEKLLRKMGGAVSRSSNNSSLEASPVSNPRGHARRRSTRMSVSLRSGVSSTLGHGPIPTSGDGMGWDQELFQPLLDFQIDYGSLEKRLLEDTLHMIIKSASKEMTQSTDRAWLLKENAVGVFEVAEESLLRCTEFTHGYGTVGLVRALDNFFKVFINLWTTDVHLESSNYTSLEHNTVSNDDLLDMDYTLQDWSHFQATLHLLSSARAVSERIMAFENKLRLYLAQIASRFRLARDKSNNSMIATTKGESYLLEQSPLKSTELHSLLDSIEPQARDSFHSPMLSTGSIRHSQMPTHPGFEPLLVDARQAISAFAHACQVSLQGTILSPLHKHLAMYASLTSWNATGDPNSKHSLNAHDLQIPNFSLSPTNTMQRVAEGLLNLPRLFEVYAEDDALGFSLATLPYLDPQILKGGSETCADTTSQQTHMRRSSLSNVKPLAVDPDAVSSAWLLSLGQALLKYLTVKVLPILYGLST</sequence>
<evidence type="ECO:0000256" key="1">
    <source>
        <dbReference type="ARBA" id="ARBA00004395"/>
    </source>
</evidence>
<gene>
    <name evidence="10" type="ORF">BDZ94DRAFT_1243545</name>
</gene>
<evidence type="ECO:0000256" key="8">
    <source>
        <dbReference type="ARBA" id="ARBA00031345"/>
    </source>
</evidence>
<evidence type="ECO:0000313" key="10">
    <source>
        <dbReference type="EMBL" id="KAF9469916.1"/>
    </source>
</evidence>
<evidence type="ECO:0000256" key="7">
    <source>
        <dbReference type="ARBA" id="ARBA00023136"/>
    </source>
</evidence>
<keyword evidence="5" id="KW-0653">Protein transport</keyword>
<evidence type="ECO:0000256" key="2">
    <source>
        <dbReference type="ARBA" id="ARBA00005831"/>
    </source>
</evidence>
<dbReference type="PANTHER" id="PTHR21443">
    <property type="entry name" value="CONSERVED OLIGOMERIC GOLGI COMPLEX COMPONENT 7"/>
    <property type="match status" value="1"/>
</dbReference>
<dbReference type="GO" id="GO:0017119">
    <property type="term" value="C:Golgi transport complex"/>
    <property type="evidence" value="ECO:0007669"/>
    <property type="project" value="InterPro"/>
</dbReference>
<keyword evidence="11" id="KW-1185">Reference proteome</keyword>
<feature type="compositionally biased region" description="Low complexity" evidence="9">
    <location>
        <begin position="360"/>
        <end position="375"/>
    </location>
</feature>
<evidence type="ECO:0000256" key="5">
    <source>
        <dbReference type="ARBA" id="ARBA00022927"/>
    </source>
</evidence>
<dbReference type="PANTHER" id="PTHR21443:SF0">
    <property type="entry name" value="CONSERVED OLIGOMERIC GOLGI COMPLEX SUBUNIT 7"/>
    <property type="match status" value="1"/>
</dbReference>
<protein>
    <recommendedName>
        <fullName evidence="3">Conserved oligomeric Golgi complex subunit 7</fullName>
    </recommendedName>
    <alternativeName>
        <fullName evidence="8">Component of oligomeric Golgi complex 7</fullName>
    </alternativeName>
</protein>
<comment type="caution">
    <text evidence="10">The sequence shown here is derived from an EMBL/GenBank/DDBJ whole genome shotgun (WGS) entry which is preliminary data.</text>
</comment>
<proteinExistence type="inferred from homology"/>
<evidence type="ECO:0000256" key="9">
    <source>
        <dbReference type="SAM" id="MobiDB-lite"/>
    </source>
</evidence>
<dbReference type="GO" id="GO:0006886">
    <property type="term" value="P:intracellular protein transport"/>
    <property type="evidence" value="ECO:0007669"/>
    <property type="project" value="InterPro"/>
</dbReference>
<dbReference type="GO" id="GO:0000139">
    <property type="term" value="C:Golgi membrane"/>
    <property type="evidence" value="ECO:0007669"/>
    <property type="project" value="UniProtKB-SubCell"/>
</dbReference>
<evidence type="ECO:0000256" key="4">
    <source>
        <dbReference type="ARBA" id="ARBA00022448"/>
    </source>
</evidence>
<feature type="region of interest" description="Disordered" evidence="9">
    <location>
        <begin position="360"/>
        <end position="388"/>
    </location>
</feature>
<keyword evidence="6" id="KW-0333">Golgi apparatus</keyword>
<dbReference type="InterPro" id="IPR019335">
    <property type="entry name" value="COG7"/>
</dbReference>
<dbReference type="EMBL" id="MU150229">
    <property type="protein sequence ID" value="KAF9469916.1"/>
    <property type="molecule type" value="Genomic_DNA"/>
</dbReference>
<name>A0A9P5YJJ4_9AGAR</name>
<dbReference type="OrthoDB" id="249612at2759"/>
<keyword evidence="4" id="KW-0813">Transport</keyword>